<sequence length="345" mass="36733">MSLLLPSLMQAWICTGYGGADVLQLQYRPLPVVGAGDILVQVCASTVSSGDVRIRSCRFPSGMGLIGRLIFGLRRPRQQVLGVDVAGVVKQVGTKVTDFKPGDHVVAMTGFRQGAHAEYCVVSASHCTALKPATLSFTEAVALPFGGLTAMHFLKKAALKTGEHLLIIGASGAVGVALVQLARLQGIRVTTLTSQRNQALMRELGADETLAYDNAESLPIQSEFDVIIDAVAARSFRECLPLLKTKGRYVAVAGGLPELMTRRKDGKVCISGPSDERSEDLTQLLQLAAQGQIHAVTERIYPSDSLPDAHRHSDTGRKRGAVVVIWPAATETALNLRGPAATETS</sequence>
<dbReference type="InterPro" id="IPR020843">
    <property type="entry name" value="ER"/>
</dbReference>
<dbReference type="InterPro" id="IPR050700">
    <property type="entry name" value="YIM1/Zinc_Alcohol_DH_Fams"/>
</dbReference>
<dbReference type="InterPro" id="IPR036291">
    <property type="entry name" value="NAD(P)-bd_dom_sf"/>
</dbReference>
<protein>
    <submittedName>
        <fullName evidence="2">NADPH:quinone reductase-like Zn-dependent oxidoreductase</fullName>
    </submittedName>
</protein>
<dbReference type="PANTHER" id="PTHR11695">
    <property type="entry name" value="ALCOHOL DEHYDROGENASE RELATED"/>
    <property type="match status" value="1"/>
</dbReference>
<dbReference type="RefSeq" id="WP_310274411.1">
    <property type="nucleotide sequence ID" value="NZ_JAVDWR010000001.1"/>
</dbReference>
<evidence type="ECO:0000313" key="2">
    <source>
        <dbReference type="EMBL" id="MDR7119679.1"/>
    </source>
</evidence>
<accession>A0ABU1VVD0</accession>
<dbReference type="Gene3D" id="3.90.180.10">
    <property type="entry name" value="Medium-chain alcohol dehydrogenases, catalytic domain"/>
    <property type="match status" value="1"/>
</dbReference>
<dbReference type="InterPro" id="IPR011032">
    <property type="entry name" value="GroES-like_sf"/>
</dbReference>
<dbReference type="Pfam" id="PF08240">
    <property type="entry name" value="ADH_N"/>
    <property type="match status" value="1"/>
</dbReference>
<dbReference type="InterPro" id="IPR013154">
    <property type="entry name" value="ADH-like_N"/>
</dbReference>
<dbReference type="CDD" id="cd08267">
    <property type="entry name" value="MDR1"/>
    <property type="match status" value="1"/>
</dbReference>
<proteinExistence type="predicted"/>
<dbReference type="Proteomes" id="UP001257909">
    <property type="component" value="Unassembled WGS sequence"/>
</dbReference>
<dbReference type="EMBL" id="JAVDWR010000001">
    <property type="protein sequence ID" value="MDR7119679.1"/>
    <property type="molecule type" value="Genomic_DNA"/>
</dbReference>
<dbReference type="SMART" id="SM00829">
    <property type="entry name" value="PKS_ER"/>
    <property type="match status" value="1"/>
</dbReference>
<evidence type="ECO:0000259" key="1">
    <source>
        <dbReference type="SMART" id="SM00829"/>
    </source>
</evidence>
<name>A0ABU1VVD0_9GAMM</name>
<feature type="domain" description="Enoyl reductase (ER)" evidence="1">
    <location>
        <begin position="18"/>
        <end position="324"/>
    </location>
</feature>
<organism evidence="2 3">
    <name type="scientific">Rheinheimera soli</name>
    <dbReference type="NCBI Taxonomy" id="443616"/>
    <lineage>
        <taxon>Bacteria</taxon>
        <taxon>Pseudomonadati</taxon>
        <taxon>Pseudomonadota</taxon>
        <taxon>Gammaproteobacteria</taxon>
        <taxon>Chromatiales</taxon>
        <taxon>Chromatiaceae</taxon>
        <taxon>Rheinheimera</taxon>
    </lineage>
</organism>
<keyword evidence="3" id="KW-1185">Reference proteome</keyword>
<dbReference type="SUPFAM" id="SSF51735">
    <property type="entry name" value="NAD(P)-binding Rossmann-fold domains"/>
    <property type="match status" value="1"/>
</dbReference>
<dbReference type="PANTHER" id="PTHR11695:SF648">
    <property type="entry name" value="ZINC-BINDING OXIDOREDUCTASE"/>
    <property type="match status" value="1"/>
</dbReference>
<dbReference type="Gene3D" id="3.40.50.720">
    <property type="entry name" value="NAD(P)-binding Rossmann-like Domain"/>
    <property type="match status" value="1"/>
</dbReference>
<reference evidence="2 3" key="1">
    <citation type="submission" date="2023-07" db="EMBL/GenBank/DDBJ databases">
        <title>Sorghum-associated microbial communities from plants grown in Nebraska, USA.</title>
        <authorList>
            <person name="Schachtman D."/>
        </authorList>
    </citation>
    <scope>NUCLEOTIDE SEQUENCE [LARGE SCALE GENOMIC DNA]</scope>
    <source>
        <strain evidence="2 3">4138</strain>
    </source>
</reference>
<evidence type="ECO:0000313" key="3">
    <source>
        <dbReference type="Proteomes" id="UP001257909"/>
    </source>
</evidence>
<gene>
    <name evidence="2" type="ORF">J2W69_000594</name>
</gene>
<comment type="caution">
    <text evidence="2">The sequence shown here is derived from an EMBL/GenBank/DDBJ whole genome shotgun (WGS) entry which is preliminary data.</text>
</comment>
<dbReference type="SUPFAM" id="SSF50129">
    <property type="entry name" value="GroES-like"/>
    <property type="match status" value="1"/>
</dbReference>
<dbReference type="Pfam" id="PF13602">
    <property type="entry name" value="ADH_zinc_N_2"/>
    <property type="match status" value="1"/>
</dbReference>